<keyword evidence="3" id="KW-1185">Reference proteome</keyword>
<keyword evidence="1" id="KW-0812">Transmembrane</keyword>
<comment type="caution">
    <text evidence="2">The sequence shown here is derived from an EMBL/GenBank/DDBJ whole genome shotgun (WGS) entry which is preliminary data.</text>
</comment>
<evidence type="ECO:0000256" key="1">
    <source>
        <dbReference type="SAM" id="Phobius"/>
    </source>
</evidence>
<keyword evidence="1" id="KW-0472">Membrane</keyword>
<evidence type="ECO:0000313" key="3">
    <source>
        <dbReference type="Proteomes" id="UP000236327"/>
    </source>
</evidence>
<organism evidence="2 3">
    <name type="scientific">Novosphingobium guangzhouense</name>
    <dbReference type="NCBI Taxonomy" id="1850347"/>
    <lineage>
        <taxon>Bacteria</taxon>
        <taxon>Pseudomonadati</taxon>
        <taxon>Pseudomonadota</taxon>
        <taxon>Alphaproteobacteria</taxon>
        <taxon>Sphingomonadales</taxon>
        <taxon>Sphingomonadaceae</taxon>
        <taxon>Novosphingobium</taxon>
    </lineage>
</organism>
<reference evidence="2 3" key="1">
    <citation type="submission" date="2016-05" db="EMBL/GenBank/DDBJ databases">
        <title>Complete genome sequence of Novosphingobium guangzhouense SA925(T).</title>
        <authorList>
            <person name="Sha S."/>
        </authorList>
    </citation>
    <scope>NUCLEOTIDE SEQUENCE [LARGE SCALE GENOMIC DNA]</scope>
    <source>
        <strain evidence="2 3">SA925</strain>
    </source>
</reference>
<keyword evidence="1" id="KW-1133">Transmembrane helix</keyword>
<gene>
    <name evidence="2" type="ORF">A8V01_13775</name>
</gene>
<name>A0A2K2G4B2_9SPHN</name>
<proteinExistence type="predicted"/>
<feature type="transmembrane region" description="Helical" evidence="1">
    <location>
        <begin position="27"/>
        <end position="50"/>
    </location>
</feature>
<evidence type="ECO:0000313" key="2">
    <source>
        <dbReference type="EMBL" id="PNU05880.1"/>
    </source>
</evidence>
<dbReference type="AlphaFoldDB" id="A0A2K2G4B2"/>
<sequence length="60" mass="6850">MPAKKYLLARRPLAKQFRLAMPRPTSIAPLFVNMLVAPAPIFVQICMDLCHRRISKDSAR</sequence>
<dbReference type="Proteomes" id="UP000236327">
    <property type="component" value="Unassembled WGS sequence"/>
</dbReference>
<dbReference type="EMBL" id="LYMM01000021">
    <property type="protein sequence ID" value="PNU05880.1"/>
    <property type="molecule type" value="Genomic_DNA"/>
</dbReference>
<protein>
    <submittedName>
        <fullName evidence="2">Uncharacterized protein</fullName>
    </submittedName>
</protein>
<accession>A0A2K2G4B2</accession>